<name>A0A0F9A7D6_9ZZZZ</name>
<feature type="non-terminal residue" evidence="2">
    <location>
        <position position="390"/>
    </location>
</feature>
<reference evidence="2" key="1">
    <citation type="journal article" date="2015" name="Nature">
        <title>Complex archaea that bridge the gap between prokaryotes and eukaryotes.</title>
        <authorList>
            <person name="Spang A."/>
            <person name="Saw J.H."/>
            <person name="Jorgensen S.L."/>
            <person name="Zaremba-Niedzwiedzka K."/>
            <person name="Martijn J."/>
            <person name="Lind A.E."/>
            <person name="van Eijk R."/>
            <person name="Schleper C."/>
            <person name="Guy L."/>
            <person name="Ettema T.J."/>
        </authorList>
    </citation>
    <scope>NUCLEOTIDE SEQUENCE</scope>
</reference>
<feature type="non-terminal residue" evidence="2">
    <location>
        <position position="1"/>
    </location>
</feature>
<proteinExistence type="predicted"/>
<sequence length="390" mass="44365">DSACNPTKLWQFEMRRDKGRDAKGITITSLDGGQLSSSIDRKASEATLHLWWKNIKVADQADAVDVEVTVTVKQGDPLSRWRINVTNRSTVYGLWEVVFPFFDLAPVGKGPESNYFTIGKSRGVVVKNPIAAQRRFAVGGHRGILWPGGLNMQFQSLYDDSGPGVYLAAHDGQGYRKRFYFRQVPDKQIIKYKIGHYPANMGYPAENYQMAYDVCIGPFTGDWYDACQIYRSWALKQQWCQYGPLRTRKNMPKWFKEAPLFLKTQTHYGNDNIREMTDWMLNVINFIGMKLPIDWYTWQKFIPEQSMTNMPGSPQKVPESRAYHDANVHNGTYPVMPALEAFAPACQKLYEAGGYVKAFIPSKLFDPGMNETGPFAAEARPHVVRNLDGT</sequence>
<dbReference type="AlphaFoldDB" id="A0A0F9A7D6"/>
<dbReference type="EMBL" id="LAZR01056305">
    <property type="protein sequence ID" value="KKK74464.1"/>
    <property type="molecule type" value="Genomic_DNA"/>
</dbReference>
<accession>A0A0F9A7D6</accession>
<feature type="domain" description="DUF6259" evidence="1">
    <location>
        <begin position="208"/>
        <end position="300"/>
    </location>
</feature>
<protein>
    <recommendedName>
        <fullName evidence="1">DUF6259 domain-containing protein</fullName>
    </recommendedName>
</protein>
<organism evidence="2">
    <name type="scientific">marine sediment metagenome</name>
    <dbReference type="NCBI Taxonomy" id="412755"/>
    <lineage>
        <taxon>unclassified sequences</taxon>
        <taxon>metagenomes</taxon>
        <taxon>ecological metagenomes</taxon>
    </lineage>
</organism>
<evidence type="ECO:0000313" key="2">
    <source>
        <dbReference type="EMBL" id="KKK74464.1"/>
    </source>
</evidence>
<dbReference type="InterPro" id="IPR046226">
    <property type="entry name" value="DUF6259"/>
</dbReference>
<evidence type="ECO:0000259" key="1">
    <source>
        <dbReference type="Pfam" id="PF19773"/>
    </source>
</evidence>
<comment type="caution">
    <text evidence="2">The sequence shown here is derived from an EMBL/GenBank/DDBJ whole genome shotgun (WGS) entry which is preliminary data.</text>
</comment>
<gene>
    <name evidence="2" type="ORF">LCGC14_2883510</name>
</gene>
<dbReference type="Pfam" id="PF19773">
    <property type="entry name" value="DUF6259"/>
    <property type="match status" value="1"/>
</dbReference>